<gene>
    <name evidence="1" type="ORF">CPAG_00878</name>
</gene>
<sequence length="192" mass="21699">MNHPPTLAQDDPMPVSVGHIMHCDEMLLLPAYFTSNFNISRNEFLFLTKEAKSGTPTEPPDEKLSDRAKYFYFWFCLPELWESTRDDLYPTFPQHSGSPQDHPFPIGNNSKEFSASQAAIGFNRGLPSQLREELGLTSYPSPNARIQAVNSIAVKLHLHLLVLSETAEEKPRVRWCFRITLPASNLEPAGRA</sequence>
<reference evidence="2" key="3">
    <citation type="journal article" date="2010" name="Genome Res.">
        <title>Population genomic sequencing of Coccidioides fungi reveals recent hybridization and transposon control.</title>
        <authorList>
            <person name="Neafsey D.E."/>
            <person name="Barker B.M."/>
            <person name="Sharpton T.J."/>
            <person name="Stajich J.E."/>
            <person name="Park D.J."/>
            <person name="Whiston E."/>
            <person name="Hung C.-Y."/>
            <person name="McMahan C."/>
            <person name="White J."/>
            <person name="Sykes S."/>
            <person name="Heiman D."/>
            <person name="Young S."/>
            <person name="Zeng Q."/>
            <person name="Abouelleil A."/>
            <person name="Aftuck L."/>
            <person name="Bessette D."/>
            <person name="Brown A."/>
            <person name="FitzGerald M."/>
            <person name="Lui A."/>
            <person name="Macdonald J.P."/>
            <person name="Priest M."/>
            <person name="Orbach M.J."/>
            <person name="Galgiani J.N."/>
            <person name="Kirkland T.N."/>
            <person name="Cole G.T."/>
            <person name="Birren B.W."/>
            <person name="Henn M.R."/>
            <person name="Taylor J.W."/>
            <person name="Rounsley S.D."/>
        </authorList>
    </citation>
    <scope>NUCLEOTIDE SEQUENCE [LARGE SCALE GENOMIC DNA]</scope>
    <source>
        <strain evidence="2">RMSCC 3488</strain>
    </source>
</reference>
<proteinExistence type="predicted"/>
<evidence type="ECO:0000313" key="1">
    <source>
        <dbReference type="EMBL" id="KMM64526.1"/>
    </source>
</evidence>
<accession>A0A0J6EVF2</accession>
<reference evidence="2" key="2">
    <citation type="journal article" date="2009" name="Genome Res.">
        <title>Comparative genomic analyses of the human fungal pathogens Coccidioides and their relatives.</title>
        <authorList>
            <person name="Sharpton T.J."/>
            <person name="Stajich J.E."/>
            <person name="Rounsley S.D."/>
            <person name="Gardner M.J."/>
            <person name="Wortman J.R."/>
            <person name="Jordar V.S."/>
            <person name="Maiti R."/>
            <person name="Kodira C.D."/>
            <person name="Neafsey D.E."/>
            <person name="Zeng Q."/>
            <person name="Hung C.-Y."/>
            <person name="McMahan C."/>
            <person name="Muszewska A."/>
            <person name="Grynberg M."/>
            <person name="Mandel M.A."/>
            <person name="Kellner E.M."/>
            <person name="Barker B.M."/>
            <person name="Galgiani J.N."/>
            <person name="Orbach M.J."/>
            <person name="Kirkland T.N."/>
            <person name="Cole G.T."/>
            <person name="Henn M.R."/>
            <person name="Birren B.W."/>
            <person name="Taylor J.W."/>
        </authorList>
    </citation>
    <scope>NUCLEOTIDE SEQUENCE [LARGE SCALE GENOMIC DNA]</scope>
    <source>
        <strain evidence="2">RMSCC 3488</strain>
    </source>
</reference>
<dbReference type="EMBL" id="DS268109">
    <property type="protein sequence ID" value="KMM64526.1"/>
    <property type="molecule type" value="Genomic_DNA"/>
</dbReference>
<protein>
    <submittedName>
        <fullName evidence="1">Uncharacterized protein</fullName>
    </submittedName>
</protein>
<reference evidence="1 2" key="1">
    <citation type="submission" date="2007-06" db="EMBL/GenBank/DDBJ databases">
        <title>The Genome Sequence of Coccidioides posadasii RMSCC_3488.</title>
        <authorList>
            <consortium name="Coccidioides Genome Resources Consortium"/>
            <consortium name="The Broad Institute Genome Sequencing Platform"/>
            <person name="Henn M.R."/>
            <person name="Sykes S."/>
            <person name="Young S."/>
            <person name="Jaffe D."/>
            <person name="Berlin A."/>
            <person name="Alvarez P."/>
            <person name="Butler J."/>
            <person name="Gnerre S."/>
            <person name="Grabherr M."/>
            <person name="Mauceli E."/>
            <person name="Brockman W."/>
            <person name="Kodira C."/>
            <person name="Alvarado L."/>
            <person name="Zeng Q."/>
            <person name="Crawford M."/>
            <person name="Antoine C."/>
            <person name="Devon K."/>
            <person name="Galgiani J."/>
            <person name="Orsborn K."/>
            <person name="Lewis M.L."/>
            <person name="Nusbaum C."/>
            <person name="Galagan J."/>
            <person name="Birren B."/>
        </authorList>
    </citation>
    <scope>NUCLEOTIDE SEQUENCE [LARGE SCALE GENOMIC DNA]</scope>
    <source>
        <strain evidence="1 2">RMSCC 3488</strain>
    </source>
</reference>
<organism evidence="1 2">
    <name type="scientific">Coccidioides posadasii RMSCC 3488</name>
    <dbReference type="NCBI Taxonomy" id="454284"/>
    <lineage>
        <taxon>Eukaryota</taxon>
        <taxon>Fungi</taxon>
        <taxon>Dikarya</taxon>
        <taxon>Ascomycota</taxon>
        <taxon>Pezizomycotina</taxon>
        <taxon>Eurotiomycetes</taxon>
        <taxon>Eurotiomycetidae</taxon>
        <taxon>Onygenales</taxon>
        <taxon>Onygenaceae</taxon>
        <taxon>Coccidioides</taxon>
    </lineage>
</organism>
<dbReference type="AlphaFoldDB" id="A0A0J6EVF2"/>
<evidence type="ECO:0000313" key="2">
    <source>
        <dbReference type="Proteomes" id="UP000054567"/>
    </source>
</evidence>
<dbReference type="Proteomes" id="UP000054567">
    <property type="component" value="Unassembled WGS sequence"/>
</dbReference>
<name>A0A0J6EVF2_COCPO</name>
<dbReference type="VEuPathDB" id="FungiDB:CPAG_00878"/>